<organism evidence="4 5">
    <name type="scientific">Octodon degus</name>
    <name type="common">Degu</name>
    <name type="synonym">Sciurus degus</name>
    <dbReference type="NCBI Taxonomy" id="10160"/>
    <lineage>
        <taxon>Eukaryota</taxon>
        <taxon>Metazoa</taxon>
        <taxon>Chordata</taxon>
        <taxon>Craniata</taxon>
        <taxon>Vertebrata</taxon>
        <taxon>Euteleostomi</taxon>
        <taxon>Mammalia</taxon>
        <taxon>Eutheria</taxon>
        <taxon>Euarchontoglires</taxon>
        <taxon>Glires</taxon>
        <taxon>Rodentia</taxon>
        <taxon>Hystricomorpha</taxon>
        <taxon>Octodontidae</taxon>
        <taxon>Octodon</taxon>
    </lineage>
</organism>
<feature type="domain" description="CABIT" evidence="3">
    <location>
        <begin position="18"/>
        <end position="238"/>
    </location>
</feature>
<evidence type="ECO:0000256" key="2">
    <source>
        <dbReference type="SAM" id="MobiDB-lite"/>
    </source>
</evidence>
<evidence type="ECO:0000313" key="5">
    <source>
        <dbReference type="RefSeq" id="XP_023558867.1"/>
    </source>
</evidence>
<dbReference type="OrthoDB" id="9030353at2759"/>
<dbReference type="Pfam" id="PF12736">
    <property type="entry name" value="CABIT"/>
    <property type="match status" value="2"/>
</dbReference>
<evidence type="ECO:0000259" key="3">
    <source>
        <dbReference type="Pfam" id="PF12736"/>
    </source>
</evidence>
<evidence type="ECO:0000256" key="1">
    <source>
        <dbReference type="ARBA" id="ARBA00006414"/>
    </source>
</evidence>
<proteinExistence type="inferred from homology"/>
<comment type="similarity">
    <text evidence="1">Belongs to the themis family.</text>
</comment>
<reference evidence="5" key="1">
    <citation type="submission" date="2025-08" db="UniProtKB">
        <authorList>
            <consortium name="RefSeq"/>
        </authorList>
    </citation>
    <scope>IDENTIFICATION</scope>
</reference>
<dbReference type="AlphaFoldDB" id="A0A6P6DFK1"/>
<dbReference type="GeneID" id="101565972"/>
<dbReference type="PANTHER" id="PTHR15215">
    <property type="entry name" value="CABIT DOMAIN-CONTAINING PROTEIN"/>
    <property type="match status" value="1"/>
</dbReference>
<dbReference type="FunCoup" id="A0A6P6DFK1">
    <property type="interactions" value="1455"/>
</dbReference>
<feature type="region of interest" description="Disordered" evidence="2">
    <location>
        <begin position="650"/>
        <end position="673"/>
    </location>
</feature>
<dbReference type="InterPro" id="IPR039671">
    <property type="entry name" value="THEMIS"/>
</dbReference>
<keyword evidence="4" id="KW-1185">Reference proteome</keyword>
<feature type="region of interest" description="Disordered" evidence="2">
    <location>
        <begin position="539"/>
        <end position="589"/>
    </location>
</feature>
<accession>A0A6P6DFK1</accession>
<dbReference type="CTD" id="9473"/>
<dbReference type="RefSeq" id="XP_023558867.1">
    <property type="nucleotide sequence ID" value="XM_023703099.1"/>
</dbReference>
<protein>
    <submittedName>
        <fullName evidence="5">Protein THEMIS2 isoform X1</fullName>
    </submittedName>
</protein>
<feature type="domain" description="CABIT" evidence="3">
    <location>
        <begin position="259"/>
        <end position="512"/>
    </location>
</feature>
<name>A0A6P6DFK1_OCTDE</name>
<gene>
    <name evidence="5" type="primary">Themis2</name>
</gene>
<dbReference type="GO" id="GO:0005634">
    <property type="term" value="C:nucleus"/>
    <property type="evidence" value="ECO:0007669"/>
    <property type="project" value="TreeGrafter"/>
</dbReference>
<dbReference type="InterPro" id="IPR025946">
    <property type="entry name" value="CABIT_dom"/>
</dbReference>
<dbReference type="InParanoid" id="A0A6P6DFK1"/>
<evidence type="ECO:0000313" key="4">
    <source>
        <dbReference type="Proteomes" id="UP000515203"/>
    </source>
</evidence>
<dbReference type="GO" id="GO:0005737">
    <property type="term" value="C:cytoplasm"/>
    <property type="evidence" value="ECO:0007669"/>
    <property type="project" value="TreeGrafter"/>
</dbReference>
<feature type="compositionally biased region" description="Basic and acidic residues" evidence="2">
    <location>
        <begin position="650"/>
        <end position="660"/>
    </location>
</feature>
<dbReference type="Proteomes" id="UP000515203">
    <property type="component" value="Unplaced"/>
</dbReference>
<dbReference type="GO" id="GO:0050852">
    <property type="term" value="P:T cell receptor signaling pathway"/>
    <property type="evidence" value="ECO:0007669"/>
    <property type="project" value="TreeGrafter"/>
</dbReference>
<sequence>MEPVSLQDFARHLDPASLPRVLRVYSGVYTEGSIYEICGNECCLSTGDLMKVTKVTLKKVVCQNPGTGQKLELSPNFQGHFCPLSTWKSYGTLQELVSAAARSATPLPLSFMSAQSIVTKDGVVPKERTLLLEAVEMHLGICCARCNLDSETKQVVLHLPLTQEGPFWTWKPSASQTLLEILQDPALKDLELTCPTLPWHSVVLRPEYEVQAIMHMRKTVVRIPTTLEVDVQDVTASSQHVHFIKPLLLSEVLARRGPFPQSVEILEVPDGPPIFLSPWVSSLRKGQRLCIYGLASPPWRVLASSKGRKVPRHFMVSGAYQGKLRRRPREFPTAYDLLGALQPGQHLRVVVTKDCEEGDEHPELASLAVGDRLEVLGPGQVLGTQGQDIDVLICVRLSEEAREEEEEREEAEEDQEQVLLPLYLPCGLVEEVNDSRRYSLAELTAQLSLPCEVKVVAKDVGHPADPLTSFLGLRLEEKITEPFLVVGLDSQPGTFFEIPPRWLDLTVVEAEGLWDQPAAQLPVATVEELSETFYYSLRRSPASESQAPPPRPPKGQGLGGQKKQSCKEGNAKVLPQKQAPGVRGPGDWRGALKSSQVLELQKSPLPPIPKEKTLPDASKNVYKKISLKMGLRAIKAQTQDPVLRVEPRGSPMAERHHAPAREPNPWPGLGLYEDMDDHDYEEVVEHFRKTI</sequence>
<dbReference type="PANTHER" id="PTHR15215:SF2">
    <property type="entry name" value="PROTEIN THEMIS2"/>
    <property type="match status" value="1"/>
</dbReference>